<organism evidence="1 2">
    <name type="scientific">Phascolarctobacterium succinatutens YIT 12067</name>
    <dbReference type="NCBI Taxonomy" id="626939"/>
    <lineage>
        <taxon>Bacteria</taxon>
        <taxon>Bacillati</taxon>
        <taxon>Bacillota</taxon>
        <taxon>Negativicutes</taxon>
        <taxon>Acidaminococcales</taxon>
        <taxon>Acidaminococcaceae</taxon>
        <taxon>Phascolarctobacterium</taxon>
    </lineage>
</organism>
<reference evidence="1 2" key="1">
    <citation type="submission" date="2011-01" db="EMBL/GenBank/DDBJ databases">
        <authorList>
            <person name="Weinstock G."/>
            <person name="Sodergren E."/>
            <person name="Clifton S."/>
            <person name="Fulton L."/>
            <person name="Fulton B."/>
            <person name="Courtney L."/>
            <person name="Fronick C."/>
            <person name="Harrison M."/>
            <person name="Strong C."/>
            <person name="Farmer C."/>
            <person name="Delahaunty K."/>
            <person name="Markovic C."/>
            <person name="Hall O."/>
            <person name="Minx P."/>
            <person name="Tomlinson C."/>
            <person name="Mitreva M."/>
            <person name="Hou S."/>
            <person name="Chen J."/>
            <person name="Wollam A."/>
            <person name="Pepin K.H."/>
            <person name="Johnson M."/>
            <person name="Bhonagiri V."/>
            <person name="Zhang X."/>
            <person name="Suruliraj S."/>
            <person name="Warren W."/>
            <person name="Chinwalla A."/>
            <person name="Mardis E.R."/>
            <person name="Wilson R.K."/>
        </authorList>
    </citation>
    <scope>NUCLEOTIDE SEQUENCE [LARGE SCALE GENOMIC DNA]</scope>
    <source>
        <strain evidence="1 2">YIT 12067</strain>
    </source>
</reference>
<dbReference type="AlphaFoldDB" id="E8LFV4"/>
<comment type="caution">
    <text evidence="1">The sequence shown here is derived from an EMBL/GenBank/DDBJ whole genome shotgun (WGS) entry which is preliminary data.</text>
</comment>
<dbReference type="Proteomes" id="UP000004923">
    <property type="component" value="Unassembled WGS sequence"/>
</dbReference>
<dbReference type="EMBL" id="AEVN01000086">
    <property type="protein sequence ID" value="EFY04369.1"/>
    <property type="molecule type" value="Genomic_DNA"/>
</dbReference>
<dbReference type="HOGENOM" id="CLU_3274235_0_0_9"/>
<sequence>MADKYLVKRFFQKIFNRIIFIPIKNVCDVETAPCTGLPALE</sequence>
<name>E8LFV4_9FIRM</name>
<gene>
    <name evidence="1" type="ORF">HMPREF9443_01746</name>
</gene>
<evidence type="ECO:0000313" key="2">
    <source>
        <dbReference type="Proteomes" id="UP000004923"/>
    </source>
</evidence>
<evidence type="ECO:0000313" key="1">
    <source>
        <dbReference type="EMBL" id="EFY04369.1"/>
    </source>
</evidence>
<accession>E8LFV4</accession>
<proteinExistence type="predicted"/>
<keyword evidence="2" id="KW-1185">Reference proteome</keyword>
<protein>
    <submittedName>
        <fullName evidence="1">Uncharacterized protein</fullName>
    </submittedName>
</protein>